<feature type="transmembrane region" description="Helical" evidence="1">
    <location>
        <begin position="76"/>
        <end position="100"/>
    </location>
</feature>
<sequence>MKEVYMAIIDRDLATCAERIQKRRELLLKLYNENQAELANPALIEDEKPITGECQEFMCLVNKHEKEDPRVRKQKIILKVLGASLSVLIILLCTLLAVLISRVYA</sequence>
<gene>
    <name evidence="2" type="ordered locus">MBIO_0475</name>
</gene>
<accession>C4XF18</accession>
<dbReference type="HOGENOM" id="CLU_176233_0_0_14"/>
<evidence type="ECO:0000313" key="2">
    <source>
        <dbReference type="EMBL" id="BAH69740.1"/>
    </source>
</evidence>
<dbReference type="EMBL" id="AP009608">
    <property type="protein sequence ID" value="BAH69740.1"/>
    <property type="molecule type" value="Genomic_DNA"/>
</dbReference>
<dbReference type="eggNOG" id="ENOG5030N3M">
    <property type="taxonomic scope" value="Bacteria"/>
</dbReference>
<dbReference type="Proteomes" id="UP000006810">
    <property type="component" value="Chromosome"/>
</dbReference>
<dbReference type="PATRIC" id="fig|496833.3.peg.903"/>
<evidence type="ECO:0000256" key="1">
    <source>
        <dbReference type="SAM" id="Phobius"/>
    </source>
</evidence>
<proteinExistence type="predicted"/>
<keyword evidence="1" id="KW-1133">Transmembrane helix</keyword>
<name>C4XF18_MYCFP</name>
<dbReference type="AlphaFoldDB" id="C4XF18"/>
<keyword evidence="1" id="KW-0472">Membrane</keyword>
<dbReference type="KEGG" id="mfp:MBIO_0475"/>
<keyword evidence="3" id="KW-1185">Reference proteome</keyword>
<keyword evidence="1" id="KW-0812">Transmembrane</keyword>
<organism evidence="2 3">
    <name type="scientific">Mycoplasmopsis fermentans (strain ATCC 19989 / NBRC 14854 / NCTC 10117 / PG18)</name>
    <name type="common">Mycoplasma fermentans</name>
    <dbReference type="NCBI Taxonomy" id="496833"/>
    <lineage>
        <taxon>Bacteria</taxon>
        <taxon>Bacillati</taxon>
        <taxon>Mycoplasmatota</taxon>
        <taxon>Mycoplasmoidales</taxon>
        <taxon>Metamycoplasmataceae</taxon>
        <taxon>Mycoplasmopsis</taxon>
    </lineage>
</organism>
<reference evidence="2 3" key="1">
    <citation type="journal article" date="2009" name="Curr. Microbiol.">
        <title>Molecular cloning and expression of a novel cholinephosphotransferase involved in glycoglycerophospholipid biosynthesis of Mycoplasma fermentans.</title>
        <authorList>
            <person name="Ishida N."/>
            <person name="Irikura D."/>
            <person name="Matsuda K."/>
            <person name="Sato S."/>
            <person name="Asano K."/>
        </authorList>
    </citation>
    <scope>NUCLEOTIDE SEQUENCE [LARGE SCALE GENOMIC DNA]</scope>
    <source>
        <strain evidence="3">ATCC 19989 / NBRC 14854 / NCTC 10117 / PG18</strain>
    </source>
</reference>
<protein>
    <submittedName>
        <fullName evidence="2">Uncharacterized protein</fullName>
    </submittedName>
</protein>
<evidence type="ECO:0000313" key="3">
    <source>
        <dbReference type="Proteomes" id="UP000006810"/>
    </source>
</evidence>